<dbReference type="PROSITE" id="PS50113">
    <property type="entry name" value="PAC"/>
    <property type="match status" value="1"/>
</dbReference>
<keyword evidence="7" id="KW-1185">Reference proteome</keyword>
<evidence type="ECO:0000259" key="5">
    <source>
        <dbReference type="PROSITE" id="PS50887"/>
    </source>
</evidence>
<dbReference type="KEGG" id="bwh:A9C19_01545"/>
<evidence type="ECO:0000259" key="4">
    <source>
        <dbReference type="PROSITE" id="PS50883"/>
    </source>
</evidence>
<keyword evidence="6" id="KW-0808">Transferase</keyword>
<dbReference type="PROSITE" id="PS50887">
    <property type="entry name" value="GGDEF"/>
    <property type="match status" value="1"/>
</dbReference>
<dbReference type="InterPro" id="IPR001610">
    <property type="entry name" value="PAC"/>
</dbReference>
<organism evidence="6 7">
    <name type="scientific">Bacillus weihaiensis</name>
    <dbReference type="NCBI Taxonomy" id="1547283"/>
    <lineage>
        <taxon>Bacteria</taxon>
        <taxon>Bacillati</taxon>
        <taxon>Bacillota</taxon>
        <taxon>Bacilli</taxon>
        <taxon>Bacillales</taxon>
        <taxon>Bacillaceae</taxon>
        <taxon>Bacillus</taxon>
    </lineage>
</organism>
<feature type="transmembrane region" description="Helical" evidence="1">
    <location>
        <begin position="7"/>
        <end position="27"/>
    </location>
</feature>
<keyword evidence="6" id="KW-0418">Kinase</keyword>
<dbReference type="InterPro" id="IPR001633">
    <property type="entry name" value="EAL_dom"/>
</dbReference>
<evidence type="ECO:0000313" key="6">
    <source>
        <dbReference type="EMBL" id="APH03540.1"/>
    </source>
</evidence>
<dbReference type="Proteomes" id="UP000181936">
    <property type="component" value="Chromosome"/>
</dbReference>
<feature type="domain" description="PAC" evidence="3">
    <location>
        <begin position="143"/>
        <end position="195"/>
    </location>
</feature>
<dbReference type="SUPFAM" id="SSF141868">
    <property type="entry name" value="EAL domain-like"/>
    <property type="match status" value="1"/>
</dbReference>
<dbReference type="InterPro" id="IPR029787">
    <property type="entry name" value="Nucleotide_cyclase"/>
</dbReference>
<dbReference type="FunFam" id="3.20.20.450:FF:000001">
    <property type="entry name" value="Cyclic di-GMP phosphodiesterase yahA"/>
    <property type="match status" value="1"/>
</dbReference>
<dbReference type="GO" id="GO:0016301">
    <property type="term" value="F:kinase activity"/>
    <property type="evidence" value="ECO:0007669"/>
    <property type="project" value="UniProtKB-KW"/>
</dbReference>
<feature type="transmembrane region" description="Helical" evidence="1">
    <location>
        <begin position="39"/>
        <end position="58"/>
    </location>
</feature>
<dbReference type="AlphaFoldDB" id="A0A1L3MMF2"/>
<dbReference type="SMART" id="SM00086">
    <property type="entry name" value="PAC"/>
    <property type="match status" value="2"/>
</dbReference>
<evidence type="ECO:0000259" key="2">
    <source>
        <dbReference type="PROSITE" id="PS50112"/>
    </source>
</evidence>
<dbReference type="PROSITE" id="PS50112">
    <property type="entry name" value="PAS"/>
    <property type="match status" value="1"/>
</dbReference>
<dbReference type="InterPro" id="IPR013655">
    <property type="entry name" value="PAS_fold_3"/>
</dbReference>
<accession>A0A1L3MMF2</accession>
<dbReference type="NCBIfam" id="TIGR00229">
    <property type="entry name" value="sensory_box"/>
    <property type="match status" value="2"/>
</dbReference>
<evidence type="ECO:0000259" key="3">
    <source>
        <dbReference type="PROSITE" id="PS50113"/>
    </source>
</evidence>
<dbReference type="SMART" id="SM00052">
    <property type="entry name" value="EAL"/>
    <property type="match status" value="1"/>
</dbReference>
<dbReference type="SMART" id="SM00267">
    <property type="entry name" value="GGDEF"/>
    <property type="match status" value="1"/>
</dbReference>
<keyword evidence="1" id="KW-1133">Transmembrane helix</keyword>
<dbReference type="SUPFAM" id="SSF55073">
    <property type="entry name" value="Nucleotide cyclase"/>
    <property type="match status" value="1"/>
</dbReference>
<dbReference type="Gene3D" id="3.30.450.20">
    <property type="entry name" value="PAS domain"/>
    <property type="match status" value="2"/>
</dbReference>
<dbReference type="InterPro" id="IPR000700">
    <property type="entry name" value="PAS-assoc_C"/>
</dbReference>
<sequence length="734" mass="84034">MVVSRGWKVLGFVGFVVVFEILTNVLIFLNPQQSEDFQFAHFLINAVTLVMLISLLFTTQKKSKELEQSTQKLNSIFDSLDVAIWSHDIKANVLIITPGIEKLYGYPLQQFYDDHLLWKKVIHPDDAHVLKEREELLKEEKSVTSVYRIIRPDGDVRWIQDSGIPTHDEKGEFIDFTSVLFDITEQKEGEERYKGLVEMSPDFIAVIRDWKLIFINEAGAKILGAERPPDLIGKPVMQFVPSDEAKKIYDTLQEMDQGQLAQKRFDLQINTYQQKKFDLEMSIMTVLYEGKMARLVVGRDITERKKAEEIIHQMAYYDSLTGLPNRNMFKDQLNNRLLNPINKEDKVAVLFLDLDRFKVINDTKGHTTGDLILRKVAIRLSDAVKDEGIVSRQGGDEFLILLTDTTNEKIENVAKSIINSLSQPLLLQNEEFFVTTSIGISLYPEDGDDQETLIKNADTAMYLAKERGKNNYQYYNHSLNQLSTRKMELEVELRRAIEKNQLFVHYQPQVELESEEIVALEALLRWEHPEYGLVSPAEFIPLAEETGLIVPIGTWVLRHVCEQLQIWKQKGISIRVAVNISVRQMQESTFSSCVREAIEEYGIDATSLELEITESIMQNIENSSAVLAELKELGVTISIDDFGKGYSSLSYLKHLPIDKIKIDKTFVDDICDHTNNGSIAKAIIDMGHNMNFTVIAEGIETIEQVSFLKQHNCKYGQGFHYSKPLPKEEVQKIL</sequence>
<feature type="domain" description="GGDEF" evidence="5">
    <location>
        <begin position="345"/>
        <end position="477"/>
    </location>
</feature>
<dbReference type="InterPro" id="IPR052155">
    <property type="entry name" value="Biofilm_reg_signaling"/>
</dbReference>
<dbReference type="Pfam" id="PF13426">
    <property type="entry name" value="PAS_9"/>
    <property type="match status" value="1"/>
</dbReference>
<feature type="domain" description="EAL" evidence="4">
    <location>
        <begin position="486"/>
        <end position="734"/>
    </location>
</feature>
<dbReference type="CDD" id="cd01948">
    <property type="entry name" value="EAL"/>
    <property type="match status" value="1"/>
</dbReference>
<keyword evidence="1" id="KW-0472">Membrane</keyword>
<dbReference type="InterPro" id="IPR000014">
    <property type="entry name" value="PAS"/>
</dbReference>
<reference evidence="6 7" key="1">
    <citation type="journal article" date="2016" name="Sci. Rep.">
        <title>Complete genome sequence and transcriptomic analysis of a novel marine strain Bacillus weihaiensis reveals the mechanism of brown algae degradation.</title>
        <authorList>
            <person name="Zhu Y."/>
            <person name="Chen P."/>
            <person name="Bao Y."/>
            <person name="Men Y."/>
            <person name="Zeng Y."/>
            <person name="Yang J."/>
            <person name="Sun J."/>
            <person name="Sun Y."/>
        </authorList>
    </citation>
    <scope>NUCLEOTIDE SEQUENCE [LARGE SCALE GENOMIC DNA]</scope>
    <source>
        <strain evidence="6 7">Alg07</strain>
    </source>
</reference>
<proteinExistence type="predicted"/>
<dbReference type="InterPro" id="IPR043128">
    <property type="entry name" value="Rev_trsase/Diguanyl_cyclase"/>
</dbReference>
<dbReference type="InterPro" id="IPR000160">
    <property type="entry name" value="GGDEF_dom"/>
</dbReference>
<dbReference type="SMART" id="SM00091">
    <property type="entry name" value="PAS"/>
    <property type="match status" value="2"/>
</dbReference>
<dbReference type="Pfam" id="PF08447">
    <property type="entry name" value="PAS_3"/>
    <property type="match status" value="1"/>
</dbReference>
<dbReference type="InterPro" id="IPR035965">
    <property type="entry name" value="PAS-like_dom_sf"/>
</dbReference>
<dbReference type="Gene3D" id="3.20.20.450">
    <property type="entry name" value="EAL domain"/>
    <property type="match status" value="1"/>
</dbReference>
<dbReference type="CDD" id="cd00130">
    <property type="entry name" value="PAS"/>
    <property type="match status" value="2"/>
</dbReference>
<dbReference type="Pfam" id="PF00990">
    <property type="entry name" value="GGDEF"/>
    <property type="match status" value="1"/>
</dbReference>
<dbReference type="EMBL" id="CP016020">
    <property type="protein sequence ID" value="APH03540.1"/>
    <property type="molecule type" value="Genomic_DNA"/>
</dbReference>
<dbReference type="PROSITE" id="PS50883">
    <property type="entry name" value="EAL"/>
    <property type="match status" value="1"/>
</dbReference>
<keyword evidence="1" id="KW-0812">Transmembrane</keyword>
<evidence type="ECO:0000313" key="7">
    <source>
        <dbReference type="Proteomes" id="UP000181936"/>
    </source>
</evidence>
<evidence type="ECO:0000256" key="1">
    <source>
        <dbReference type="SAM" id="Phobius"/>
    </source>
</evidence>
<dbReference type="Pfam" id="PF00563">
    <property type="entry name" value="EAL"/>
    <property type="match status" value="1"/>
</dbReference>
<gene>
    <name evidence="6" type="ORF">A9C19_01545</name>
</gene>
<dbReference type="STRING" id="1547283.A9C19_01545"/>
<name>A0A1L3MMF2_9BACI</name>
<dbReference type="CDD" id="cd01949">
    <property type="entry name" value="GGDEF"/>
    <property type="match status" value="1"/>
</dbReference>
<dbReference type="NCBIfam" id="TIGR00254">
    <property type="entry name" value="GGDEF"/>
    <property type="match status" value="1"/>
</dbReference>
<dbReference type="FunFam" id="3.30.70.270:FF:000001">
    <property type="entry name" value="Diguanylate cyclase domain protein"/>
    <property type="match status" value="1"/>
</dbReference>
<dbReference type="InterPro" id="IPR035919">
    <property type="entry name" value="EAL_sf"/>
</dbReference>
<feature type="domain" description="PAS" evidence="2">
    <location>
        <begin position="69"/>
        <end position="141"/>
    </location>
</feature>
<dbReference type="PANTHER" id="PTHR44757:SF2">
    <property type="entry name" value="BIOFILM ARCHITECTURE MAINTENANCE PROTEIN MBAA"/>
    <property type="match status" value="1"/>
</dbReference>
<protein>
    <submittedName>
        <fullName evidence="6">Histidine kinase</fullName>
    </submittedName>
</protein>
<dbReference type="Gene3D" id="3.30.70.270">
    <property type="match status" value="1"/>
</dbReference>
<dbReference type="PANTHER" id="PTHR44757">
    <property type="entry name" value="DIGUANYLATE CYCLASE DGCP"/>
    <property type="match status" value="1"/>
</dbReference>
<dbReference type="SUPFAM" id="SSF55785">
    <property type="entry name" value="PYP-like sensor domain (PAS domain)"/>
    <property type="match status" value="2"/>
</dbReference>